<sequence length="481" mass="52621">MSTGASHAPASYEQEEAHFLSGLAPGSRGLHLSTSHLVFGDLRIPTLRRAWKGLLREHETLRTTLVRQRGRLFQEIANDADVPLPLVDLCGLATDQRRARADRLRSEFLARPFSLARGPLVRAALVRTRPAEHVLLICAHRAVADERSMAILVTDLSERYAAALRGRSPRAGASSPGGRYTDHALRQREQANGPETRRALDWWTTTLTPAPEPPDLPGDRPRTPTPVSPSGNVPFVWGAHLATALTGLADAEGTTHDVVVLAAFQALLHRHGGQDRLAVAVPSSTRPRSAFDTVIGPFTRPLVIRSDLARHTTFRELVAGTARAWRDALAHGVPHSHLVRELNARRGPGRVPLCDVAFVRRGVAGAELRLPGTTVREQEVEEPWTHADLTLVLDGPPGPRVSGRLRFRTDMFDRASVRRVVHQLRTLLTAGLDDPDLPVLDLPWTARRRGRIGPTPGSGASTGRCTRRSLSGPGWPPRRPP</sequence>
<evidence type="ECO:0000259" key="2">
    <source>
        <dbReference type="Pfam" id="PF00668"/>
    </source>
</evidence>
<organism evidence="3 4">
    <name type="scientific">Nocardiopsis eucommiae</name>
    <dbReference type="NCBI Taxonomy" id="2831970"/>
    <lineage>
        <taxon>Bacteria</taxon>
        <taxon>Bacillati</taxon>
        <taxon>Actinomycetota</taxon>
        <taxon>Actinomycetes</taxon>
        <taxon>Streptosporangiales</taxon>
        <taxon>Nocardiopsidaceae</taxon>
        <taxon>Nocardiopsis</taxon>
    </lineage>
</organism>
<evidence type="ECO:0000313" key="3">
    <source>
        <dbReference type="EMBL" id="QVJ02384.1"/>
    </source>
</evidence>
<protein>
    <recommendedName>
        <fullName evidence="2">Condensation domain-containing protein</fullName>
    </recommendedName>
</protein>
<name>A0A975LAQ6_9ACTN</name>
<dbReference type="KEGG" id="nec:KGD82_07460"/>
<dbReference type="SUPFAM" id="SSF52777">
    <property type="entry name" value="CoA-dependent acyltransferases"/>
    <property type="match status" value="2"/>
</dbReference>
<dbReference type="GO" id="GO:0005737">
    <property type="term" value="C:cytoplasm"/>
    <property type="evidence" value="ECO:0007669"/>
    <property type="project" value="TreeGrafter"/>
</dbReference>
<dbReference type="PANTHER" id="PTHR45527">
    <property type="entry name" value="NONRIBOSOMAL PEPTIDE SYNTHETASE"/>
    <property type="match status" value="1"/>
</dbReference>
<feature type="domain" description="Condensation" evidence="2">
    <location>
        <begin position="7"/>
        <end position="441"/>
    </location>
</feature>
<dbReference type="EMBL" id="CP074402">
    <property type="protein sequence ID" value="QVJ02384.1"/>
    <property type="molecule type" value="Genomic_DNA"/>
</dbReference>
<dbReference type="GO" id="GO:0003824">
    <property type="term" value="F:catalytic activity"/>
    <property type="evidence" value="ECO:0007669"/>
    <property type="project" value="InterPro"/>
</dbReference>
<dbReference type="AlphaFoldDB" id="A0A975LAQ6"/>
<dbReference type="Gene3D" id="3.30.559.10">
    <property type="entry name" value="Chloramphenicol acetyltransferase-like domain"/>
    <property type="match status" value="1"/>
</dbReference>
<feature type="compositionally biased region" description="Basic and acidic residues" evidence="1">
    <location>
        <begin position="180"/>
        <end position="200"/>
    </location>
</feature>
<reference evidence="3" key="1">
    <citation type="submission" date="2021-05" db="EMBL/GenBank/DDBJ databases">
        <authorList>
            <person name="Kaiqin L."/>
            <person name="Jian G."/>
        </authorList>
    </citation>
    <scope>NUCLEOTIDE SEQUENCE</scope>
    <source>
        <strain evidence="3">HDS5</strain>
    </source>
</reference>
<proteinExistence type="predicted"/>
<dbReference type="GO" id="GO:0044550">
    <property type="term" value="P:secondary metabolite biosynthetic process"/>
    <property type="evidence" value="ECO:0007669"/>
    <property type="project" value="TreeGrafter"/>
</dbReference>
<dbReference type="PANTHER" id="PTHR45527:SF1">
    <property type="entry name" value="FATTY ACID SYNTHASE"/>
    <property type="match status" value="1"/>
</dbReference>
<dbReference type="InterPro" id="IPR023213">
    <property type="entry name" value="CAT-like_dom_sf"/>
</dbReference>
<accession>A0A975LAQ6</accession>
<dbReference type="Pfam" id="PF00668">
    <property type="entry name" value="Condensation"/>
    <property type="match status" value="1"/>
</dbReference>
<dbReference type="GO" id="GO:0043041">
    <property type="term" value="P:amino acid activation for nonribosomal peptide biosynthetic process"/>
    <property type="evidence" value="ECO:0007669"/>
    <property type="project" value="TreeGrafter"/>
</dbReference>
<evidence type="ECO:0000313" key="4">
    <source>
        <dbReference type="Proteomes" id="UP000682416"/>
    </source>
</evidence>
<dbReference type="InterPro" id="IPR001242">
    <property type="entry name" value="Condensation_dom"/>
</dbReference>
<feature type="region of interest" description="Disordered" evidence="1">
    <location>
        <begin position="448"/>
        <end position="481"/>
    </location>
</feature>
<dbReference type="GO" id="GO:0031177">
    <property type="term" value="F:phosphopantetheine binding"/>
    <property type="evidence" value="ECO:0007669"/>
    <property type="project" value="TreeGrafter"/>
</dbReference>
<keyword evidence="4" id="KW-1185">Reference proteome</keyword>
<evidence type="ECO:0000256" key="1">
    <source>
        <dbReference type="SAM" id="MobiDB-lite"/>
    </source>
</evidence>
<dbReference type="Proteomes" id="UP000682416">
    <property type="component" value="Chromosome"/>
</dbReference>
<dbReference type="Gene3D" id="3.30.559.30">
    <property type="entry name" value="Nonribosomal peptide synthetase, condensation domain"/>
    <property type="match status" value="1"/>
</dbReference>
<feature type="region of interest" description="Disordered" evidence="1">
    <location>
        <begin position="167"/>
        <end position="228"/>
    </location>
</feature>
<dbReference type="CDD" id="cd19531">
    <property type="entry name" value="LCL_NRPS-like"/>
    <property type="match status" value="1"/>
</dbReference>
<gene>
    <name evidence="3" type="ORF">KGD82_07460</name>
</gene>
<dbReference type="GO" id="GO:0008610">
    <property type="term" value="P:lipid biosynthetic process"/>
    <property type="evidence" value="ECO:0007669"/>
    <property type="project" value="UniProtKB-ARBA"/>
</dbReference>